<feature type="transmembrane region" description="Helical" evidence="7">
    <location>
        <begin position="130"/>
        <end position="150"/>
    </location>
</feature>
<dbReference type="SMART" id="SM00091">
    <property type="entry name" value="PAS"/>
    <property type="match status" value="1"/>
</dbReference>
<dbReference type="InterPro" id="IPR003661">
    <property type="entry name" value="HisK_dim/P_dom"/>
</dbReference>
<dbReference type="SUPFAM" id="SSF55874">
    <property type="entry name" value="ATPase domain of HSP90 chaperone/DNA topoisomerase II/histidine kinase"/>
    <property type="match status" value="1"/>
</dbReference>
<dbReference type="Gene3D" id="3.30.565.10">
    <property type="entry name" value="Histidine kinase-like ATPase, C-terminal domain"/>
    <property type="match status" value="1"/>
</dbReference>
<dbReference type="PROSITE" id="PS50110">
    <property type="entry name" value="RESPONSE_REGULATORY"/>
    <property type="match status" value="1"/>
</dbReference>
<evidence type="ECO:0000256" key="6">
    <source>
        <dbReference type="PROSITE-ProRule" id="PRU00169"/>
    </source>
</evidence>
<evidence type="ECO:0000313" key="11">
    <source>
        <dbReference type="EMBL" id="GAV19373.1"/>
    </source>
</evidence>
<keyword evidence="3 6" id="KW-0597">Phosphoprotein</keyword>
<dbReference type="Pfam" id="PF02518">
    <property type="entry name" value="HATPase_c"/>
    <property type="match status" value="1"/>
</dbReference>
<dbReference type="STRING" id="1921010.MMIC_P0307"/>
<evidence type="ECO:0000256" key="4">
    <source>
        <dbReference type="ARBA" id="ARBA00022679"/>
    </source>
</evidence>
<dbReference type="PRINTS" id="PR00344">
    <property type="entry name" value="BCTRLSENSOR"/>
</dbReference>
<dbReference type="InterPro" id="IPR003594">
    <property type="entry name" value="HATPase_dom"/>
</dbReference>
<dbReference type="InterPro" id="IPR004358">
    <property type="entry name" value="Sig_transdc_His_kin-like_C"/>
</dbReference>
<dbReference type="GO" id="GO:0000155">
    <property type="term" value="F:phosphorelay sensor kinase activity"/>
    <property type="evidence" value="ECO:0007669"/>
    <property type="project" value="InterPro"/>
</dbReference>
<dbReference type="InterPro" id="IPR036097">
    <property type="entry name" value="HisK_dim/P_sf"/>
</dbReference>
<dbReference type="PANTHER" id="PTHR43047:SF72">
    <property type="entry name" value="OSMOSENSING HISTIDINE PROTEIN KINASE SLN1"/>
    <property type="match status" value="1"/>
</dbReference>
<dbReference type="CDD" id="cd00130">
    <property type="entry name" value="PAS"/>
    <property type="match status" value="1"/>
</dbReference>
<feature type="modified residue" description="4-aspartylphosphate" evidence="6">
    <location>
        <position position="622"/>
    </location>
</feature>
<dbReference type="InterPro" id="IPR035965">
    <property type="entry name" value="PAS-like_dom_sf"/>
</dbReference>
<reference evidence="11 12" key="1">
    <citation type="journal article" date="2017" name="Arch. Microbiol.">
        <title>Mariprofundus micogutta sp. nov., a novel iron-oxidizing zetaproteobacterium isolated from a deep-sea hydrothermal field at the Bayonnaise knoll of the Izu-Ogasawara arc, and a description of Mariprofundales ord. nov. and Zetaproteobacteria classis nov.</title>
        <authorList>
            <person name="Makita H."/>
            <person name="Tanaka E."/>
            <person name="Mitsunobu S."/>
            <person name="Miyazaki M."/>
            <person name="Nunoura T."/>
            <person name="Uematsu K."/>
            <person name="Takaki Y."/>
            <person name="Nishi S."/>
            <person name="Shimamura S."/>
            <person name="Takai K."/>
        </authorList>
    </citation>
    <scope>NUCLEOTIDE SEQUENCE [LARGE SCALE GENOMIC DNA]</scope>
    <source>
        <strain evidence="11 12">ET2</strain>
    </source>
</reference>
<dbReference type="SMART" id="SM00388">
    <property type="entry name" value="HisKA"/>
    <property type="match status" value="1"/>
</dbReference>
<evidence type="ECO:0000259" key="9">
    <source>
        <dbReference type="PROSITE" id="PS50110"/>
    </source>
</evidence>
<dbReference type="EC" id="2.7.13.3" evidence="2"/>
<name>A0A1L8CKE0_9PROT</name>
<dbReference type="AlphaFoldDB" id="A0A1L8CKE0"/>
<dbReference type="InterPro" id="IPR001789">
    <property type="entry name" value="Sig_transdc_resp-reg_receiver"/>
</dbReference>
<feature type="transmembrane region" description="Helical" evidence="7">
    <location>
        <begin position="106"/>
        <end position="123"/>
    </location>
</feature>
<dbReference type="PANTHER" id="PTHR43047">
    <property type="entry name" value="TWO-COMPONENT HISTIDINE PROTEIN KINASE"/>
    <property type="match status" value="1"/>
</dbReference>
<comment type="catalytic activity">
    <reaction evidence="1">
        <text>ATP + protein L-histidine = ADP + protein N-phospho-L-histidine.</text>
        <dbReference type="EC" id="2.7.13.3"/>
    </reaction>
</comment>
<dbReference type="InterPro" id="IPR011006">
    <property type="entry name" value="CheY-like_superfamily"/>
</dbReference>
<organism evidence="11 12">
    <name type="scientific">Mariprofundus micogutta</name>
    <dbReference type="NCBI Taxonomy" id="1921010"/>
    <lineage>
        <taxon>Bacteria</taxon>
        <taxon>Pseudomonadati</taxon>
        <taxon>Pseudomonadota</taxon>
        <taxon>Candidatius Mariprofundia</taxon>
        <taxon>Mariprofundales</taxon>
        <taxon>Mariprofundaceae</taxon>
        <taxon>Mariprofundus</taxon>
    </lineage>
</organism>
<dbReference type="Gene3D" id="3.30.450.20">
    <property type="entry name" value="PAS domain"/>
    <property type="match status" value="1"/>
</dbReference>
<accession>A0A1L8CKE0</accession>
<evidence type="ECO:0000256" key="5">
    <source>
        <dbReference type="ARBA" id="ARBA00022777"/>
    </source>
</evidence>
<dbReference type="CDD" id="cd17546">
    <property type="entry name" value="REC_hyHK_CKI1_RcsC-like"/>
    <property type="match status" value="1"/>
</dbReference>
<dbReference type="SUPFAM" id="SSF55785">
    <property type="entry name" value="PYP-like sensor domain (PAS domain)"/>
    <property type="match status" value="1"/>
</dbReference>
<keyword evidence="5 11" id="KW-0418">Kinase</keyword>
<dbReference type="PROSITE" id="PS50109">
    <property type="entry name" value="HIS_KIN"/>
    <property type="match status" value="1"/>
</dbReference>
<dbReference type="GO" id="GO:0009927">
    <property type="term" value="F:histidine phosphotransfer kinase activity"/>
    <property type="evidence" value="ECO:0007669"/>
    <property type="project" value="TreeGrafter"/>
</dbReference>
<feature type="domain" description="PAS" evidence="10">
    <location>
        <begin position="190"/>
        <end position="252"/>
    </location>
</feature>
<sequence>MGVFEQFIDVRLLPNRQKFITSQSTQAWLRMVLGIIFSLYIYAHGPYFDAIFPVFVVSILFYQSVNLITLYWIKRKPYSISRLLLMPVIDCFIIFIAMWADGGHMSVAYVLLLSPIFGNGFRYGSYMLRYCQIVALITMISICLITTFQLNLAIDWLGLAAEIIGILYLSSYGDSLVKKNESTTQARVEAEDSASRLIAETPHPAFTFDSNAPDTPILYANPAMAQLTPDQPEALIGMPIHRLVIKEDREALIANALSDQTGQNSQPCYVRMQDKNGENIQLMCEIRRTKQSGKEIGLAYLTNISESERLQGALVKAQNQAFTAALASGIAHDFRNLLSGIIGHAELITLDHDDASLHKDINEIIVAGNHGCEMVEQLLQMGRSNQADAKVQDIADSINRMIQLARVQLPPDIALTVKADENLPLVCVNIAQIEQVLLNLISNSAQSMPDKHGLIKVSISRHNLDTDTHGILLSIRDNGRGIDADQLQSIFKPFWSTRKDTGGTGLGLAMVQRIIRWHKGSINVESIPGEGSLFNIFLPEHLEQDQLENSDSNLTLEVTQAATESVIRPWNLLLVEDQVDVMYIHNTFLTKMGHSVQTAVNGKLAFDIIKKSGDAFDMILTDYMMPEMDGIALTKAVREFNSDLPITIVTAFGEDDTLDEIKHENTYFMNKPLSYHQLHSHLLALQNA</sequence>
<dbReference type="Proteomes" id="UP000231632">
    <property type="component" value="Unassembled WGS sequence"/>
</dbReference>
<dbReference type="InterPro" id="IPR036890">
    <property type="entry name" value="HATPase_C_sf"/>
</dbReference>
<evidence type="ECO:0000313" key="12">
    <source>
        <dbReference type="Proteomes" id="UP000231632"/>
    </source>
</evidence>
<evidence type="ECO:0000256" key="7">
    <source>
        <dbReference type="SAM" id="Phobius"/>
    </source>
</evidence>
<evidence type="ECO:0000259" key="10">
    <source>
        <dbReference type="PROSITE" id="PS50112"/>
    </source>
</evidence>
<dbReference type="EMBL" id="BDFD01000002">
    <property type="protein sequence ID" value="GAV19373.1"/>
    <property type="molecule type" value="Genomic_DNA"/>
</dbReference>
<feature type="transmembrane region" description="Helical" evidence="7">
    <location>
        <begin position="27"/>
        <end position="44"/>
    </location>
</feature>
<dbReference type="Pfam" id="PF13426">
    <property type="entry name" value="PAS_9"/>
    <property type="match status" value="1"/>
</dbReference>
<dbReference type="SUPFAM" id="SSF47384">
    <property type="entry name" value="Homodimeric domain of signal transducing histidine kinase"/>
    <property type="match status" value="1"/>
</dbReference>
<keyword evidence="4 11" id="KW-0808">Transferase</keyword>
<evidence type="ECO:0000256" key="2">
    <source>
        <dbReference type="ARBA" id="ARBA00012438"/>
    </source>
</evidence>
<feature type="transmembrane region" description="Helical" evidence="7">
    <location>
        <begin position="50"/>
        <end position="73"/>
    </location>
</feature>
<proteinExistence type="predicted"/>
<gene>
    <name evidence="11" type="ORF">MMIC_P0307</name>
</gene>
<comment type="caution">
    <text evidence="11">The sequence shown here is derived from an EMBL/GenBank/DDBJ whole genome shotgun (WGS) entry which is preliminary data.</text>
</comment>
<keyword evidence="7" id="KW-0812">Transmembrane</keyword>
<evidence type="ECO:0000256" key="3">
    <source>
        <dbReference type="ARBA" id="ARBA00022553"/>
    </source>
</evidence>
<dbReference type="Pfam" id="PF00072">
    <property type="entry name" value="Response_reg"/>
    <property type="match status" value="1"/>
</dbReference>
<dbReference type="Pfam" id="PF00512">
    <property type="entry name" value="HisKA"/>
    <property type="match status" value="1"/>
</dbReference>
<keyword evidence="7" id="KW-1133">Transmembrane helix</keyword>
<keyword evidence="12" id="KW-1185">Reference proteome</keyword>
<feature type="domain" description="Histidine kinase" evidence="8">
    <location>
        <begin position="329"/>
        <end position="542"/>
    </location>
</feature>
<feature type="transmembrane region" description="Helical" evidence="7">
    <location>
        <begin position="80"/>
        <end position="100"/>
    </location>
</feature>
<feature type="domain" description="Response regulatory" evidence="9">
    <location>
        <begin position="571"/>
        <end position="686"/>
    </location>
</feature>
<dbReference type="SUPFAM" id="SSF52172">
    <property type="entry name" value="CheY-like"/>
    <property type="match status" value="1"/>
</dbReference>
<dbReference type="InterPro" id="IPR005467">
    <property type="entry name" value="His_kinase_dom"/>
</dbReference>
<keyword evidence="7" id="KW-0472">Membrane</keyword>
<dbReference type="Gene3D" id="3.40.50.2300">
    <property type="match status" value="1"/>
</dbReference>
<dbReference type="CDD" id="cd00082">
    <property type="entry name" value="HisKA"/>
    <property type="match status" value="1"/>
</dbReference>
<protein>
    <recommendedName>
        <fullName evidence="2">histidine kinase</fullName>
        <ecNumber evidence="2">2.7.13.3</ecNumber>
    </recommendedName>
</protein>
<dbReference type="GO" id="GO:0005886">
    <property type="term" value="C:plasma membrane"/>
    <property type="evidence" value="ECO:0007669"/>
    <property type="project" value="TreeGrafter"/>
</dbReference>
<evidence type="ECO:0000256" key="1">
    <source>
        <dbReference type="ARBA" id="ARBA00000085"/>
    </source>
</evidence>
<dbReference type="SMART" id="SM00387">
    <property type="entry name" value="HATPase_c"/>
    <property type="match status" value="1"/>
</dbReference>
<dbReference type="InterPro" id="IPR000014">
    <property type="entry name" value="PAS"/>
</dbReference>
<dbReference type="SMART" id="SM00448">
    <property type="entry name" value="REC"/>
    <property type="match status" value="1"/>
</dbReference>
<dbReference type="PROSITE" id="PS50112">
    <property type="entry name" value="PAS"/>
    <property type="match status" value="1"/>
</dbReference>
<evidence type="ECO:0000259" key="8">
    <source>
        <dbReference type="PROSITE" id="PS50109"/>
    </source>
</evidence>
<dbReference type="RefSeq" id="WP_072658567.1">
    <property type="nucleotide sequence ID" value="NZ_BDFD01000002.1"/>
</dbReference>